<feature type="compositionally biased region" description="Basic residues" evidence="1">
    <location>
        <begin position="49"/>
        <end position="67"/>
    </location>
</feature>
<gene>
    <name evidence="2" type="ORF">RRG08_063837</name>
</gene>
<sequence>MATTLAWERMLGRGGCADPMGSTGKRFHPPMELPAYCYHPTPPAAHPGAPHHHPHPHHPHHHPHHPHAAMGHASHAGPHPGGHPTQGMMDFYHSCKTLCLALYPLSDIPPCQPVLASSFVHHSASLTDSTPPPLLGLFRKVSALLAIVPHLLLHACPYPPRVEIGGRVRAPGPGSLKGFLNEALAPLPECQVAYHAVKSRLKRLSCPGLH</sequence>
<dbReference type="EMBL" id="JAWDGP010006892">
    <property type="protein sequence ID" value="KAK3733524.1"/>
    <property type="molecule type" value="Genomic_DNA"/>
</dbReference>
<evidence type="ECO:0000313" key="3">
    <source>
        <dbReference type="Proteomes" id="UP001283361"/>
    </source>
</evidence>
<feature type="region of interest" description="Disordered" evidence="1">
    <location>
        <begin position="44"/>
        <end position="85"/>
    </location>
</feature>
<feature type="compositionally biased region" description="Low complexity" evidence="1">
    <location>
        <begin position="68"/>
        <end position="78"/>
    </location>
</feature>
<accession>A0AAE0Y659</accession>
<name>A0AAE0Y659_9GAST</name>
<dbReference type="Proteomes" id="UP001283361">
    <property type="component" value="Unassembled WGS sequence"/>
</dbReference>
<evidence type="ECO:0000313" key="2">
    <source>
        <dbReference type="EMBL" id="KAK3733524.1"/>
    </source>
</evidence>
<evidence type="ECO:0000256" key="1">
    <source>
        <dbReference type="SAM" id="MobiDB-lite"/>
    </source>
</evidence>
<protein>
    <submittedName>
        <fullName evidence="2">Uncharacterized protein</fullName>
    </submittedName>
</protein>
<dbReference type="AlphaFoldDB" id="A0AAE0Y659"/>
<comment type="caution">
    <text evidence="2">The sequence shown here is derived from an EMBL/GenBank/DDBJ whole genome shotgun (WGS) entry which is preliminary data.</text>
</comment>
<organism evidence="2 3">
    <name type="scientific">Elysia crispata</name>
    <name type="common">lettuce slug</name>
    <dbReference type="NCBI Taxonomy" id="231223"/>
    <lineage>
        <taxon>Eukaryota</taxon>
        <taxon>Metazoa</taxon>
        <taxon>Spiralia</taxon>
        <taxon>Lophotrochozoa</taxon>
        <taxon>Mollusca</taxon>
        <taxon>Gastropoda</taxon>
        <taxon>Heterobranchia</taxon>
        <taxon>Euthyneura</taxon>
        <taxon>Panpulmonata</taxon>
        <taxon>Sacoglossa</taxon>
        <taxon>Placobranchoidea</taxon>
        <taxon>Plakobranchidae</taxon>
        <taxon>Elysia</taxon>
    </lineage>
</organism>
<keyword evidence="3" id="KW-1185">Reference proteome</keyword>
<reference evidence="2" key="1">
    <citation type="journal article" date="2023" name="G3 (Bethesda)">
        <title>A reference genome for the long-term kleptoplast-retaining sea slug Elysia crispata morphotype clarki.</title>
        <authorList>
            <person name="Eastman K.E."/>
            <person name="Pendleton A.L."/>
            <person name="Shaikh M.A."/>
            <person name="Suttiyut T."/>
            <person name="Ogas R."/>
            <person name="Tomko P."/>
            <person name="Gavelis G."/>
            <person name="Widhalm J.R."/>
            <person name="Wisecaver J.H."/>
        </authorList>
    </citation>
    <scope>NUCLEOTIDE SEQUENCE</scope>
    <source>
        <strain evidence="2">ECLA1</strain>
    </source>
</reference>
<proteinExistence type="predicted"/>